<dbReference type="PRINTS" id="PR00326">
    <property type="entry name" value="GTP1OBG"/>
</dbReference>
<keyword evidence="5" id="KW-0460">Magnesium</keyword>
<evidence type="ECO:0000313" key="12">
    <source>
        <dbReference type="EMBL" id="CAB4929986.1"/>
    </source>
</evidence>
<dbReference type="HAMAP" id="MF_00900">
    <property type="entry name" value="GTPase_HflX"/>
    <property type="match status" value="1"/>
</dbReference>
<dbReference type="EMBL" id="CAFBOS010000218">
    <property type="protein sequence ID" value="CAB5019073.1"/>
    <property type="molecule type" value="Genomic_DNA"/>
</dbReference>
<dbReference type="Gene3D" id="3.40.50.300">
    <property type="entry name" value="P-loop containing nucleotide triphosphate hydrolases"/>
    <property type="match status" value="1"/>
</dbReference>
<proteinExistence type="inferred from homology"/>
<comment type="subcellular location">
    <subcellularLocation>
        <location evidence="1">Cytoplasm</location>
    </subcellularLocation>
</comment>
<evidence type="ECO:0000313" key="13">
    <source>
        <dbReference type="EMBL" id="CAB5019073.1"/>
    </source>
</evidence>
<evidence type="ECO:0000256" key="5">
    <source>
        <dbReference type="ARBA" id="ARBA00022842"/>
    </source>
</evidence>
<dbReference type="GO" id="GO:0046872">
    <property type="term" value="F:metal ion binding"/>
    <property type="evidence" value="ECO:0007669"/>
    <property type="project" value="UniProtKB-KW"/>
</dbReference>
<dbReference type="Pfam" id="PF01926">
    <property type="entry name" value="MMR_HSR1"/>
    <property type="match status" value="1"/>
</dbReference>
<name>A0A6J7AU97_9ZZZZ</name>
<evidence type="ECO:0000256" key="4">
    <source>
        <dbReference type="ARBA" id="ARBA00022741"/>
    </source>
</evidence>
<dbReference type="EMBL" id="CAFBMH010000135">
    <property type="protein sequence ID" value="CAB4929986.1"/>
    <property type="molecule type" value="Genomic_DNA"/>
</dbReference>
<dbReference type="InterPro" id="IPR032305">
    <property type="entry name" value="GTP-bd_M"/>
</dbReference>
<evidence type="ECO:0000313" key="10">
    <source>
        <dbReference type="EMBL" id="CAB4736988.1"/>
    </source>
</evidence>
<evidence type="ECO:0000256" key="1">
    <source>
        <dbReference type="ARBA" id="ARBA00004496"/>
    </source>
</evidence>
<organism evidence="11">
    <name type="scientific">freshwater metagenome</name>
    <dbReference type="NCBI Taxonomy" id="449393"/>
    <lineage>
        <taxon>unclassified sequences</taxon>
        <taxon>metagenomes</taxon>
        <taxon>ecological metagenomes</taxon>
    </lineage>
</organism>
<dbReference type="Gene3D" id="3.40.50.11060">
    <property type="entry name" value="GTPase HflX, N-terminal domain"/>
    <property type="match status" value="1"/>
</dbReference>
<dbReference type="InterPro" id="IPR016496">
    <property type="entry name" value="GTPase_HflX"/>
</dbReference>
<keyword evidence="4" id="KW-0547">Nucleotide-binding</keyword>
<dbReference type="PIRSF" id="PIRSF006809">
    <property type="entry name" value="GTP-binding_hflX_prd"/>
    <property type="match status" value="1"/>
</dbReference>
<dbReference type="Gene3D" id="6.10.250.2860">
    <property type="match status" value="1"/>
</dbReference>
<dbReference type="GO" id="GO:0005525">
    <property type="term" value="F:GTP binding"/>
    <property type="evidence" value="ECO:0007669"/>
    <property type="project" value="UniProtKB-KW"/>
</dbReference>
<keyword evidence="3" id="KW-0479">Metal-binding</keyword>
<dbReference type="EMBL" id="CAEZYR010000024">
    <property type="protein sequence ID" value="CAB4736988.1"/>
    <property type="molecule type" value="Genomic_DNA"/>
</dbReference>
<dbReference type="InterPro" id="IPR025121">
    <property type="entry name" value="GTPase_HflX_N"/>
</dbReference>
<evidence type="ECO:0000256" key="2">
    <source>
        <dbReference type="ARBA" id="ARBA00022490"/>
    </source>
</evidence>
<evidence type="ECO:0000259" key="9">
    <source>
        <dbReference type="PROSITE" id="PS51705"/>
    </source>
</evidence>
<sequence>MSERTNEGRGRADDHPADPFDAEFADDTFDRTDIFDPDEFDIEVTEEASHRGAFGDFGGDARGGLIERNFRERIILVGVTTPPRTDEETDASLDELALLVDTAGADVVGRVLQRRHAPDPATFIGSGKAIEVRDLSVAIDSDTVVFDDELTPAQQFNLERIFGRSALDRTAVILDIFAQNASSLEGKAQVELAQLRYLLPRLRGMGKKLSQQGAGIGTRGPGETKLEVDRRRIERRIHKLEVDLKDIRGHRAVQSKARKRTANRAVAIVGYTNAGKSSLLNQLTNAGVLTENRLFATLDATTRRLALPGGEGVYVSDTVGFVRKLPTHLVEAFKTTLDVVIDADLLVHVVDGSGPDPMGNIDTVRAVLRDIGAASVPELVVFNKADRGEQAERLAARIDGAIAVSAETGYGMEDLLNAMSDRIRSLTTVIELLIPFDRGDMIAAVHREGQVLVEQAEADGMRVRARLEQGSIGRLREFVVADTPLDSRS</sequence>
<gene>
    <name evidence="10" type="ORF">UFOPK2754_00893</name>
    <name evidence="11" type="ORF">UFOPK3139_03025</name>
    <name evidence="12" type="ORF">UFOPK3543_02599</name>
    <name evidence="13" type="ORF">UFOPK3967_02650</name>
</gene>
<dbReference type="PANTHER" id="PTHR10229">
    <property type="entry name" value="GTP-BINDING PROTEIN HFLX"/>
    <property type="match status" value="1"/>
</dbReference>
<feature type="domain" description="Hflx-type G" evidence="9">
    <location>
        <begin position="264"/>
        <end position="427"/>
    </location>
</feature>
<evidence type="ECO:0000256" key="7">
    <source>
        <dbReference type="SAM" id="Coils"/>
    </source>
</evidence>
<dbReference type="AlphaFoldDB" id="A0A6J7AU97"/>
<feature type="compositionally biased region" description="Basic and acidic residues" evidence="8">
    <location>
        <begin position="1"/>
        <end position="18"/>
    </location>
</feature>
<dbReference type="SUPFAM" id="SSF52540">
    <property type="entry name" value="P-loop containing nucleoside triphosphate hydrolases"/>
    <property type="match status" value="1"/>
</dbReference>
<reference evidence="11" key="1">
    <citation type="submission" date="2020-05" db="EMBL/GenBank/DDBJ databases">
        <authorList>
            <person name="Chiriac C."/>
            <person name="Salcher M."/>
            <person name="Ghai R."/>
            <person name="Kavagutti S V."/>
        </authorList>
    </citation>
    <scope>NUCLEOTIDE SEQUENCE</scope>
</reference>
<protein>
    <submittedName>
        <fullName evidence="11">Unannotated protein</fullName>
    </submittedName>
</protein>
<dbReference type="FunFam" id="3.40.50.11060:FF:000001">
    <property type="entry name" value="GTPase HflX"/>
    <property type="match status" value="1"/>
</dbReference>
<evidence type="ECO:0000313" key="11">
    <source>
        <dbReference type="EMBL" id="CAB4836581.1"/>
    </source>
</evidence>
<dbReference type="InterPro" id="IPR006073">
    <property type="entry name" value="GTP-bd"/>
</dbReference>
<feature type="region of interest" description="Disordered" evidence="8">
    <location>
        <begin position="1"/>
        <end position="26"/>
    </location>
</feature>
<dbReference type="Pfam" id="PF16360">
    <property type="entry name" value="GTP-bdg_M"/>
    <property type="match status" value="1"/>
</dbReference>
<dbReference type="NCBIfam" id="TIGR03156">
    <property type="entry name" value="GTP_HflX"/>
    <property type="match status" value="1"/>
</dbReference>
<keyword evidence="2" id="KW-0963">Cytoplasm</keyword>
<dbReference type="GO" id="GO:0005737">
    <property type="term" value="C:cytoplasm"/>
    <property type="evidence" value="ECO:0007669"/>
    <property type="project" value="UniProtKB-SubCell"/>
</dbReference>
<keyword evidence="7" id="KW-0175">Coiled coil</keyword>
<dbReference type="InterPro" id="IPR042108">
    <property type="entry name" value="GTPase_HflX_N_sf"/>
</dbReference>
<evidence type="ECO:0000256" key="8">
    <source>
        <dbReference type="SAM" id="MobiDB-lite"/>
    </source>
</evidence>
<keyword evidence="6" id="KW-0342">GTP-binding</keyword>
<evidence type="ECO:0000256" key="3">
    <source>
        <dbReference type="ARBA" id="ARBA00022723"/>
    </source>
</evidence>
<dbReference type="CDD" id="cd01878">
    <property type="entry name" value="HflX"/>
    <property type="match status" value="1"/>
</dbReference>
<dbReference type="InterPro" id="IPR027417">
    <property type="entry name" value="P-loop_NTPase"/>
</dbReference>
<feature type="coiled-coil region" evidence="7">
    <location>
        <begin position="223"/>
        <end position="250"/>
    </location>
</feature>
<evidence type="ECO:0000256" key="6">
    <source>
        <dbReference type="ARBA" id="ARBA00023134"/>
    </source>
</evidence>
<dbReference type="PROSITE" id="PS51705">
    <property type="entry name" value="G_HFLX"/>
    <property type="match status" value="1"/>
</dbReference>
<dbReference type="Pfam" id="PF13167">
    <property type="entry name" value="GTP-bdg_N"/>
    <property type="match status" value="1"/>
</dbReference>
<dbReference type="EMBL" id="CAFABA010000197">
    <property type="protein sequence ID" value="CAB4836581.1"/>
    <property type="molecule type" value="Genomic_DNA"/>
</dbReference>
<dbReference type="InterPro" id="IPR030394">
    <property type="entry name" value="G_HFLX_dom"/>
</dbReference>
<dbReference type="GO" id="GO:0043022">
    <property type="term" value="F:ribosome binding"/>
    <property type="evidence" value="ECO:0007669"/>
    <property type="project" value="TreeGrafter"/>
</dbReference>
<dbReference type="PANTHER" id="PTHR10229:SF0">
    <property type="entry name" value="GTP-BINDING PROTEIN 6-RELATED"/>
    <property type="match status" value="1"/>
</dbReference>
<accession>A0A6J7AU97</accession>